<dbReference type="Pfam" id="PF10539">
    <property type="entry name" value="Dev_Cell_Death"/>
    <property type="match status" value="1"/>
</dbReference>
<comment type="caution">
    <text evidence="2">The sequence shown here is derived from an EMBL/GenBank/DDBJ whole genome shotgun (WGS) entry which is preliminary data.</text>
</comment>
<dbReference type="PROSITE" id="PS51222">
    <property type="entry name" value="DCD"/>
    <property type="match status" value="1"/>
</dbReference>
<proteinExistence type="predicted"/>
<evidence type="ECO:0000313" key="3">
    <source>
        <dbReference type="Proteomes" id="UP000626092"/>
    </source>
</evidence>
<evidence type="ECO:0000313" key="2">
    <source>
        <dbReference type="EMBL" id="KAF7124868.1"/>
    </source>
</evidence>
<dbReference type="OrthoDB" id="1928633at2759"/>
<organism evidence="2 3">
    <name type="scientific">Rhododendron simsii</name>
    <name type="common">Sims's rhododendron</name>
    <dbReference type="NCBI Taxonomy" id="118357"/>
    <lineage>
        <taxon>Eukaryota</taxon>
        <taxon>Viridiplantae</taxon>
        <taxon>Streptophyta</taxon>
        <taxon>Embryophyta</taxon>
        <taxon>Tracheophyta</taxon>
        <taxon>Spermatophyta</taxon>
        <taxon>Magnoliopsida</taxon>
        <taxon>eudicotyledons</taxon>
        <taxon>Gunneridae</taxon>
        <taxon>Pentapetalae</taxon>
        <taxon>asterids</taxon>
        <taxon>Ericales</taxon>
        <taxon>Ericaceae</taxon>
        <taxon>Ericoideae</taxon>
        <taxon>Rhodoreae</taxon>
        <taxon>Rhododendron</taxon>
    </lineage>
</organism>
<feature type="domain" description="DCD" evidence="1">
    <location>
        <begin position="1"/>
        <end position="105"/>
    </location>
</feature>
<dbReference type="InterPro" id="IPR013989">
    <property type="entry name" value="Dev_and_cell_death_domain"/>
</dbReference>
<reference evidence="2" key="1">
    <citation type="submission" date="2019-11" db="EMBL/GenBank/DDBJ databases">
        <authorList>
            <person name="Liu Y."/>
            <person name="Hou J."/>
            <person name="Li T.-Q."/>
            <person name="Guan C.-H."/>
            <person name="Wu X."/>
            <person name="Wu H.-Z."/>
            <person name="Ling F."/>
            <person name="Zhang R."/>
            <person name="Shi X.-G."/>
            <person name="Ren J.-P."/>
            <person name="Chen E.-F."/>
            <person name="Sun J.-M."/>
        </authorList>
    </citation>
    <scope>NUCLEOTIDE SEQUENCE</scope>
    <source>
        <strain evidence="2">Adult_tree_wgs_1</strain>
        <tissue evidence="2">Leaves</tissue>
    </source>
</reference>
<accession>A0A834G524</accession>
<dbReference type="Proteomes" id="UP000626092">
    <property type="component" value="Unassembled WGS sequence"/>
</dbReference>
<keyword evidence="3" id="KW-1185">Reference proteome</keyword>
<protein>
    <recommendedName>
        <fullName evidence="1">DCD domain-containing protein</fullName>
    </recommendedName>
</protein>
<name>A0A834G524_RHOSS</name>
<dbReference type="EMBL" id="WJXA01000012">
    <property type="protein sequence ID" value="KAF7124868.1"/>
    <property type="molecule type" value="Genomic_DNA"/>
</dbReference>
<gene>
    <name evidence="2" type="ORF">RHSIM_Rhsim12G0097700</name>
</gene>
<sequence>MAVQWVLDPEELRTRSSVALTMPPTDFRKKSACGNAPEFGAIFMSNRSSFFHALQLVSFTVIWNCCPLSEPDFCDAIRENYFTEWKFNIVPSKYQVEGSSAYFTLQWLEFRNL</sequence>
<dbReference type="AlphaFoldDB" id="A0A834G524"/>
<dbReference type="PANTHER" id="PTHR46444:SF9">
    <property type="entry name" value="DCD (DEVELOPMENT AND CELL DEATH) DOMAIN PROTEIN"/>
    <property type="match status" value="1"/>
</dbReference>
<dbReference type="PANTHER" id="PTHR46444">
    <property type="entry name" value="DCD (DEVELOPMENT AND CELL DEATH) DOMAIN PROTEIN-RELATED"/>
    <property type="match status" value="1"/>
</dbReference>
<evidence type="ECO:0000259" key="1">
    <source>
        <dbReference type="PROSITE" id="PS51222"/>
    </source>
</evidence>